<feature type="domain" description="DUF6534" evidence="2">
    <location>
        <begin position="82"/>
        <end position="168"/>
    </location>
</feature>
<dbReference type="EMBL" id="JH930471">
    <property type="protein sequence ID" value="EKM56326.1"/>
    <property type="molecule type" value="Genomic_DNA"/>
</dbReference>
<dbReference type="InterPro" id="IPR045339">
    <property type="entry name" value="DUF6534"/>
</dbReference>
<keyword evidence="1" id="KW-1133">Transmembrane helix</keyword>
<dbReference type="Proteomes" id="UP000008370">
    <property type="component" value="Unassembled WGS sequence"/>
</dbReference>
<dbReference type="RefSeq" id="XP_007394180.1">
    <property type="nucleotide sequence ID" value="XM_007394118.1"/>
</dbReference>
<proteinExistence type="predicted"/>
<dbReference type="OrthoDB" id="2953893at2759"/>
<protein>
    <recommendedName>
        <fullName evidence="2">DUF6534 domain-containing protein</fullName>
    </recommendedName>
</protein>
<dbReference type="Pfam" id="PF20152">
    <property type="entry name" value="DUF6534"/>
    <property type="match status" value="1"/>
</dbReference>
<dbReference type="GeneID" id="18908509"/>
<keyword evidence="4" id="KW-1185">Reference proteome</keyword>
<feature type="transmembrane region" description="Helical" evidence="1">
    <location>
        <begin position="117"/>
        <end position="137"/>
    </location>
</feature>
<evidence type="ECO:0000313" key="3">
    <source>
        <dbReference type="EMBL" id="EKM56326.1"/>
    </source>
</evidence>
<feature type="transmembrane region" description="Helical" evidence="1">
    <location>
        <begin position="76"/>
        <end position="97"/>
    </location>
</feature>
<evidence type="ECO:0000313" key="4">
    <source>
        <dbReference type="Proteomes" id="UP000008370"/>
    </source>
</evidence>
<organism evidence="3 4">
    <name type="scientific">Phanerochaete carnosa (strain HHB-10118-sp)</name>
    <name type="common">White-rot fungus</name>
    <name type="synonym">Peniophora carnosa</name>
    <dbReference type="NCBI Taxonomy" id="650164"/>
    <lineage>
        <taxon>Eukaryota</taxon>
        <taxon>Fungi</taxon>
        <taxon>Dikarya</taxon>
        <taxon>Basidiomycota</taxon>
        <taxon>Agaricomycotina</taxon>
        <taxon>Agaricomycetes</taxon>
        <taxon>Polyporales</taxon>
        <taxon>Phanerochaetaceae</taxon>
        <taxon>Phanerochaete</taxon>
    </lineage>
</organism>
<gene>
    <name evidence="3" type="ORF">PHACADRAFT_140960</name>
</gene>
<evidence type="ECO:0000256" key="1">
    <source>
        <dbReference type="SAM" id="Phobius"/>
    </source>
</evidence>
<dbReference type="InParanoid" id="K5V1H4"/>
<sequence length="246" mass="26940">MRYAVHYGDFSALSAAQLDWFAVPVLSGVLSCTVQCYYAHRIHVLSRSWPLTMVISLACIIGNFSELRSNALASAIIWHAGSAACDLIIAASATFLFQRFDTEFAVARVKITRVINLIVQTGILTAFIATLDLVLFAAYPHRAYYACVALTITKLYSTTLLVSLNSRVRIVGGRMGSLHITDAVEHSWASARRAEVATRRTASAGVGPITSLSQVEELQLRAYSEHGISQLVSVRLFGIDDEAEWL</sequence>
<feature type="transmembrane region" description="Helical" evidence="1">
    <location>
        <begin position="45"/>
        <end position="64"/>
    </location>
</feature>
<dbReference type="PROSITE" id="PS51257">
    <property type="entry name" value="PROKAR_LIPOPROTEIN"/>
    <property type="match status" value="1"/>
</dbReference>
<reference evidence="3 4" key="1">
    <citation type="journal article" date="2012" name="BMC Genomics">
        <title>Comparative genomics of the white-rot fungi, Phanerochaete carnosa and P. chrysosporium, to elucidate the genetic basis of the distinct wood types they colonize.</title>
        <authorList>
            <person name="Suzuki H."/>
            <person name="MacDonald J."/>
            <person name="Syed K."/>
            <person name="Salamov A."/>
            <person name="Hori C."/>
            <person name="Aerts A."/>
            <person name="Henrissat B."/>
            <person name="Wiebenga A."/>
            <person name="vanKuyk P.A."/>
            <person name="Barry K."/>
            <person name="Lindquist E."/>
            <person name="LaButti K."/>
            <person name="Lapidus A."/>
            <person name="Lucas S."/>
            <person name="Coutinho P."/>
            <person name="Gong Y."/>
            <person name="Samejima M."/>
            <person name="Mahadevan R."/>
            <person name="Abou-Zaid M."/>
            <person name="de Vries R.P."/>
            <person name="Igarashi K."/>
            <person name="Yadav J.S."/>
            <person name="Grigoriev I.V."/>
            <person name="Master E.R."/>
        </authorList>
    </citation>
    <scope>NUCLEOTIDE SEQUENCE [LARGE SCALE GENOMIC DNA]</scope>
    <source>
        <strain evidence="3 4">HHB-10118-sp</strain>
    </source>
</reference>
<dbReference type="AlphaFoldDB" id="K5V1H4"/>
<feature type="transmembrane region" description="Helical" evidence="1">
    <location>
        <begin position="20"/>
        <end position="38"/>
    </location>
</feature>
<keyword evidence="1" id="KW-0812">Transmembrane</keyword>
<evidence type="ECO:0000259" key="2">
    <source>
        <dbReference type="Pfam" id="PF20152"/>
    </source>
</evidence>
<accession>K5V1H4</accession>
<dbReference type="HOGENOM" id="CLU_1129415_0_0_1"/>
<dbReference type="PANTHER" id="PTHR40465:SF1">
    <property type="entry name" value="DUF6534 DOMAIN-CONTAINING PROTEIN"/>
    <property type="match status" value="1"/>
</dbReference>
<feature type="transmembrane region" description="Helical" evidence="1">
    <location>
        <begin position="143"/>
        <end position="164"/>
    </location>
</feature>
<name>K5V1H4_PHACS</name>
<keyword evidence="1" id="KW-0472">Membrane</keyword>
<dbReference type="KEGG" id="pco:PHACADRAFT_140960"/>
<dbReference type="PANTHER" id="PTHR40465">
    <property type="entry name" value="CHROMOSOME 1, WHOLE GENOME SHOTGUN SEQUENCE"/>
    <property type="match status" value="1"/>
</dbReference>